<reference evidence="5" key="1">
    <citation type="submission" date="2015-06" db="UniProtKB">
        <authorList>
            <consortium name="EnsemblPlants"/>
        </authorList>
    </citation>
    <scope>IDENTIFICATION</scope>
</reference>
<organism evidence="5">
    <name type="scientific">Aegilops tauschii</name>
    <name type="common">Tausch's goatgrass</name>
    <name type="synonym">Aegilops squarrosa</name>
    <dbReference type="NCBI Taxonomy" id="37682"/>
    <lineage>
        <taxon>Eukaryota</taxon>
        <taxon>Viridiplantae</taxon>
        <taxon>Streptophyta</taxon>
        <taxon>Embryophyta</taxon>
        <taxon>Tracheophyta</taxon>
        <taxon>Spermatophyta</taxon>
        <taxon>Magnoliopsida</taxon>
        <taxon>Liliopsida</taxon>
        <taxon>Poales</taxon>
        <taxon>Poaceae</taxon>
        <taxon>BOP clade</taxon>
        <taxon>Pooideae</taxon>
        <taxon>Triticodae</taxon>
        <taxon>Triticeae</taxon>
        <taxon>Triticinae</taxon>
        <taxon>Aegilops</taxon>
    </lineage>
</organism>
<dbReference type="InterPro" id="IPR046364">
    <property type="entry name" value="Exo70_C"/>
</dbReference>
<protein>
    <recommendedName>
        <fullName evidence="3">Exocyst subunit Exo70 family protein</fullName>
    </recommendedName>
</protein>
<evidence type="ECO:0000256" key="3">
    <source>
        <dbReference type="RuleBase" id="RU365026"/>
    </source>
</evidence>
<evidence type="ECO:0000256" key="1">
    <source>
        <dbReference type="ARBA" id="ARBA00006756"/>
    </source>
</evidence>
<dbReference type="Gene3D" id="1.20.1280.170">
    <property type="entry name" value="Exocyst complex component Exo70"/>
    <property type="match status" value="2"/>
</dbReference>
<proteinExistence type="inferred from homology"/>
<dbReference type="GO" id="GO:0005546">
    <property type="term" value="F:phosphatidylinositol-4,5-bisphosphate binding"/>
    <property type="evidence" value="ECO:0007669"/>
    <property type="project" value="InterPro"/>
</dbReference>
<sequence length="496" mass="54684">MAGRLAAVPEESMGCSTAAYPPRGVYLDWIRTVAVSGAQIRSTTLSHSHSHSDYSGSSYSSASNSHLSSNNSGCSSGSASAVTFGGQEELKRIARLMVSDGYTQRMVQAFHATSLAQGLGNGGDPDTDSVLETWFSDLDVGWVLETCQEHGSLQQLQLQDQSASFLQDLVERWIRGLTITLQSILEMVSTRHEMVAVARFGKASISKMLVFVDAFLLSDVKAEKLQAVLDMYICVSRASYMFTLDVMSAEAQGMFNETSGSLRSGRDRLKDAVFSGTMEEMSKVMDDGDDGLWAIEIKHGGGGIHKNTRLGVGFIMSLFKAAGGHNSQKRPVYLGGLKIRVVHRSKPEECDSFFSFDTMLLVWPERLATLCEPTSELAPDLTSECNRYMASYLDASWGHVLSSIPRSHFPGPIHRWIYTSSLTKFESAFHQTCQAQKFWKVPDPGLRDVLRRVITERVISSYRDYLKEHPELAEHVNRGSTSPDVLEGLLGELFQG</sequence>
<evidence type="ECO:0000313" key="5">
    <source>
        <dbReference type="EnsemblPlants" id="EMT19341"/>
    </source>
</evidence>
<dbReference type="Pfam" id="PF03081">
    <property type="entry name" value="Exo70_C"/>
    <property type="match status" value="1"/>
</dbReference>
<feature type="domain" description="Exocyst complex subunit Exo70 C-terminal" evidence="4">
    <location>
        <begin position="382"/>
        <end position="475"/>
    </location>
</feature>
<dbReference type="InterPro" id="IPR016159">
    <property type="entry name" value="Cullin_repeat-like_dom_sf"/>
</dbReference>
<dbReference type="InterPro" id="IPR004140">
    <property type="entry name" value="Exo70"/>
</dbReference>
<dbReference type="EnsemblPlants" id="EMT19341">
    <property type="protein sequence ID" value="EMT19341"/>
    <property type="gene ID" value="F775_19855"/>
</dbReference>
<accession>N1R458</accession>
<dbReference type="AlphaFoldDB" id="N1R458"/>
<dbReference type="GO" id="GO:0000145">
    <property type="term" value="C:exocyst"/>
    <property type="evidence" value="ECO:0007669"/>
    <property type="project" value="InterPro"/>
</dbReference>
<dbReference type="PANTHER" id="PTHR12542:SF170">
    <property type="entry name" value="EXOCYST SUBUNIT EXO70 FAMILY PROTEIN"/>
    <property type="match status" value="1"/>
</dbReference>
<dbReference type="SUPFAM" id="SSF74788">
    <property type="entry name" value="Cullin repeat-like"/>
    <property type="match status" value="1"/>
</dbReference>
<dbReference type="GO" id="GO:0006887">
    <property type="term" value="P:exocytosis"/>
    <property type="evidence" value="ECO:0007669"/>
    <property type="project" value="UniProtKB-KW"/>
</dbReference>
<keyword evidence="3" id="KW-0653">Protein transport</keyword>
<comment type="similarity">
    <text evidence="1 3">Belongs to the EXO70 family.</text>
</comment>
<evidence type="ECO:0000259" key="4">
    <source>
        <dbReference type="Pfam" id="PF03081"/>
    </source>
</evidence>
<dbReference type="PANTHER" id="PTHR12542">
    <property type="entry name" value="EXOCYST COMPLEX PROTEIN EXO70"/>
    <property type="match status" value="1"/>
</dbReference>
<comment type="function">
    <text evidence="3">Component of the exocyst complex.</text>
</comment>
<keyword evidence="3" id="KW-0268">Exocytosis</keyword>
<dbReference type="GO" id="GO:0015031">
    <property type="term" value="P:protein transport"/>
    <property type="evidence" value="ECO:0007669"/>
    <property type="project" value="UniProtKB-KW"/>
</dbReference>
<keyword evidence="2 3" id="KW-0813">Transport</keyword>
<evidence type="ECO:0000256" key="2">
    <source>
        <dbReference type="ARBA" id="ARBA00022448"/>
    </source>
</evidence>
<name>N1R458_AEGTA</name>